<dbReference type="EMBL" id="LR824008">
    <property type="protein sequence ID" value="CAD0196600.1"/>
    <property type="molecule type" value="Genomic_DNA"/>
</dbReference>
<evidence type="ECO:0000313" key="3">
    <source>
        <dbReference type="Proteomes" id="UP001154114"/>
    </source>
</evidence>
<feature type="compositionally biased region" description="Polar residues" evidence="1">
    <location>
        <begin position="1"/>
        <end position="15"/>
    </location>
</feature>
<accession>A0A9N8KUU4</accession>
<proteinExistence type="predicted"/>
<reference evidence="2" key="1">
    <citation type="submission" date="2021-12" db="EMBL/GenBank/DDBJ databases">
        <authorList>
            <person name="King R."/>
        </authorList>
    </citation>
    <scope>NUCLEOTIDE SEQUENCE</scope>
</reference>
<evidence type="ECO:0000313" key="2">
    <source>
        <dbReference type="EMBL" id="CAD0196600.1"/>
    </source>
</evidence>
<gene>
    <name evidence="2" type="ORF">CINC_LOCUS10890</name>
</gene>
<name>A0A9N8KUU4_CHRIL</name>
<sequence>MRQRSHITTNCNSAQRGYGRRTGARLAPPPPAAACDTARGPRAPCARCARLLIEEQVTRALLLKYTADRSRAGGRALEPAACLPPAPSPVPRAPRRTSLTHAPWTMRQQGTQLVTACSSSGGTHRSMLLLTFAAGAGAGSSVLCFTAQTRIGNGVQRAAAMPSVRGEG</sequence>
<dbReference type="AlphaFoldDB" id="A0A9N8KUU4"/>
<feature type="region of interest" description="Disordered" evidence="1">
    <location>
        <begin position="1"/>
        <end position="40"/>
    </location>
</feature>
<keyword evidence="3" id="KW-1185">Reference proteome</keyword>
<evidence type="ECO:0000256" key="1">
    <source>
        <dbReference type="SAM" id="MobiDB-lite"/>
    </source>
</evidence>
<protein>
    <submittedName>
        <fullName evidence="2">Uncharacterized protein</fullName>
    </submittedName>
</protein>
<organism evidence="2 3">
    <name type="scientific">Chrysodeixis includens</name>
    <name type="common">Soybean looper</name>
    <name type="synonym">Pseudoplusia includens</name>
    <dbReference type="NCBI Taxonomy" id="689277"/>
    <lineage>
        <taxon>Eukaryota</taxon>
        <taxon>Metazoa</taxon>
        <taxon>Ecdysozoa</taxon>
        <taxon>Arthropoda</taxon>
        <taxon>Hexapoda</taxon>
        <taxon>Insecta</taxon>
        <taxon>Pterygota</taxon>
        <taxon>Neoptera</taxon>
        <taxon>Endopterygota</taxon>
        <taxon>Lepidoptera</taxon>
        <taxon>Glossata</taxon>
        <taxon>Ditrysia</taxon>
        <taxon>Noctuoidea</taxon>
        <taxon>Noctuidae</taxon>
        <taxon>Plusiinae</taxon>
        <taxon>Chrysodeixis</taxon>
    </lineage>
</organism>
<dbReference type="Proteomes" id="UP001154114">
    <property type="component" value="Chromosome 5"/>
</dbReference>